<dbReference type="RefSeq" id="WP_066134220.1">
    <property type="nucleotide sequence ID" value="NZ_CP014525.1"/>
</dbReference>
<feature type="transmembrane region" description="Helical" evidence="1">
    <location>
        <begin position="35"/>
        <end position="54"/>
    </location>
</feature>
<feature type="transmembrane region" description="Helical" evidence="1">
    <location>
        <begin position="12"/>
        <end position="29"/>
    </location>
</feature>
<evidence type="ECO:0000313" key="4">
    <source>
        <dbReference type="Proteomes" id="UP000076066"/>
    </source>
</evidence>
<keyword evidence="1" id="KW-0472">Membrane</keyword>
<gene>
    <name evidence="3" type="ORF">AY555_05005</name>
</gene>
<name>A0A143DED8_9PROT</name>
<dbReference type="Proteomes" id="UP000076066">
    <property type="component" value="Chromosome"/>
</dbReference>
<evidence type="ECO:0000256" key="1">
    <source>
        <dbReference type="SAM" id="Phobius"/>
    </source>
</evidence>
<keyword evidence="1" id="KW-0812">Transmembrane</keyword>
<feature type="domain" description="Inner membrane protein YgaP-like transmembrane" evidence="2">
    <location>
        <begin position="1"/>
        <end position="61"/>
    </location>
</feature>
<keyword evidence="1" id="KW-1133">Transmembrane helix</keyword>
<dbReference type="STRING" id="1549855.AY555_05005"/>
<dbReference type="AlphaFoldDB" id="A0A143DED8"/>
<dbReference type="EMBL" id="CP014525">
    <property type="protein sequence ID" value="AMW34643.1"/>
    <property type="molecule type" value="Genomic_DNA"/>
</dbReference>
<keyword evidence="4" id="KW-1185">Reference proteome</keyword>
<evidence type="ECO:0000313" key="3">
    <source>
        <dbReference type="EMBL" id="AMW34643.1"/>
    </source>
</evidence>
<proteinExistence type="predicted"/>
<organism evidence="3 4">
    <name type="scientific">Haematospirillum jordaniae</name>
    <dbReference type="NCBI Taxonomy" id="1549855"/>
    <lineage>
        <taxon>Bacteria</taxon>
        <taxon>Pseudomonadati</taxon>
        <taxon>Pseudomonadota</taxon>
        <taxon>Alphaproteobacteria</taxon>
        <taxon>Rhodospirillales</taxon>
        <taxon>Novispirillaceae</taxon>
        <taxon>Haematospirillum</taxon>
    </lineage>
</organism>
<sequence length="75" mass="7896">MKRNIGTIDRALRLIAGVALIGSALVGAIDVWGYVGVIPLLTAVFGYCPVYVLFGFQTCPLETEDTSQGNPPANA</sequence>
<dbReference type="OrthoDB" id="9804804at2"/>
<dbReference type="KEGG" id="hjo:AY555_05005"/>
<accession>A0A143DED8</accession>
<reference evidence="3 4" key="1">
    <citation type="submission" date="2016-02" db="EMBL/GenBank/DDBJ databases">
        <title>Complete Genome of H5569, the type strain of the newly described species Haematospirillium jordaniae.</title>
        <authorList>
            <person name="Nicholson A.C."/>
            <person name="Humrighouse B.W."/>
            <person name="Loparov V."/>
            <person name="McQuiston J.R."/>
        </authorList>
    </citation>
    <scope>NUCLEOTIDE SEQUENCE [LARGE SCALE GENOMIC DNA]</scope>
    <source>
        <strain evidence="3 4">H5569</strain>
    </source>
</reference>
<protein>
    <recommendedName>
        <fullName evidence="2">Inner membrane protein YgaP-like transmembrane domain-containing protein</fullName>
    </recommendedName>
</protein>
<dbReference type="InterPro" id="IPR021309">
    <property type="entry name" value="YgaP-like_TM"/>
</dbReference>
<dbReference type="Pfam" id="PF11127">
    <property type="entry name" value="YgaP-like_TM"/>
    <property type="match status" value="1"/>
</dbReference>
<evidence type="ECO:0000259" key="2">
    <source>
        <dbReference type="Pfam" id="PF11127"/>
    </source>
</evidence>
<dbReference type="GeneID" id="53316510"/>